<dbReference type="EC" id="3.1.1.-" evidence="3"/>
<evidence type="ECO:0000256" key="3">
    <source>
        <dbReference type="RuleBase" id="RU361235"/>
    </source>
</evidence>
<evidence type="ECO:0000256" key="2">
    <source>
        <dbReference type="ARBA" id="ARBA00022801"/>
    </source>
</evidence>
<dbReference type="Proteomes" id="UP001321749">
    <property type="component" value="Unassembled WGS sequence"/>
</dbReference>
<dbReference type="InterPro" id="IPR002018">
    <property type="entry name" value="CarbesteraseB"/>
</dbReference>
<sequence length="512" mass="55866">MASSFEDGKGIENETRRCEISPKNSSTCNAIDGTSLSVMTRLGTIHGMVNESTNCVRQFLHIPYAKPPTRSRRFKPPEPVDSYPGGELDATALGPSCPQFLVQDPPTVYNQDVLQFNLDGLNNTSTYTSEDCLSLSVYAPSIPEGEKLPVIVFIHGGSFTFGGQDVPYQIPAHWVQNTQAQIVVTFNYRLNIFGFPNAAGLNSGGRNVGLLDQRAAVEWVRDNIGAFGGDTHRITLWGHSAGAVSAAWYQYAYDTPEKDPIVTGIVMGSGTELFPLARASTEDVAHGNFTAVARRFGCDAKQTPEEELKCMQEVDVNDLEEFLKQEMVRLMTGENGAVYFTPVADNVTVFEDYKERAEQGHILKVPTIIGTDANDGVPFVPLGSNEVNKTVADAATRMLFFCPAVDAASFRIENGIPVFRYLYVGNFTNISPAAFLGAYHGSELPLIFGTDGEFRGPSTKEENETSAIMENTLAAFASGGAAGIEKTGWPRCEDARTCRWFGISCCFDHRMT</sequence>
<feature type="compositionally biased region" description="Basic and acidic residues" evidence="4">
    <location>
        <begin position="1"/>
        <end position="20"/>
    </location>
</feature>
<dbReference type="GO" id="GO:0016787">
    <property type="term" value="F:hydrolase activity"/>
    <property type="evidence" value="ECO:0007669"/>
    <property type="project" value="UniProtKB-KW"/>
</dbReference>
<proteinExistence type="inferred from homology"/>
<keyword evidence="2 3" id="KW-0378">Hydrolase</keyword>
<dbReference type="PANTHER" id="PTHR11559">
    <property type="entry name" value="CARBOXYLESTERASE"/>
    <property type="match status" value="1"/>
</dbReference>
<dbReference type="Gene3D" id="3.40.50.1820">
    <property type="entry name" value="alpha/beta hydrolase"/>
    <property type="match status" value="2"/>
</dbReference>
<evidence type="ECO:0000259" key="5">
    <source>
        <dbReference type="Pfam" id="PF00135"/>
    </source>
</evidence>
<evidence type="ECO:0000313" key="7">
    <source>
        <dbReference type="Proteomes" id="UP001321749"/>
    </source>
</evidence>
<evidence type="ECO:0000256" key="4">
    <source>
        <dbReference type="SAM" id="MobiDB-lite"/>
    </source>
</evidence>
<dbReference type="AlphaFoldDB" id="A0AAV9HUX5"/>
<dbReference type="InterPro" id="IPR050309">
    <property type="entry name" value="Type-B_Carboxylest/Lipase"/>
</dbReference>
<dbReference type="InterPro" id="IPR019826">
    <property type="entry name" value="Carboxylesterase_B_AS"/>
</dbReference>
<evidence type="ECO:0000256" key="1">
    <source>
        <dbReference type="ARBA" id="ARBA00005964"/>
    </source>
</evidence>
<dbReference type="PROSITE" id="PS00122">
    <property type="entry name" value="CARBOXYLESTERASE_B_1"/>
    <property type="match status" value="1"/>
</dbReference>
<protein>
    <recommendedName>
        <fullName evidence="3">Carboxylic ester hydrolase</fullName>
        <ecNumber evidence="3">3.1.1.-</ecNumber>
    </recommendedName>
</protein>
<feature type="region of interest" description="Disordered" evidence="4">
    <location>
        <begin position="1"/>
        <end position="25"/>
    </location>
</feature>
<dbReference type="InterPro" id="IPR029058">
    <property type="entry name" value="AB_hydrolase_fold"/>
</dbReference>
<feature type="domain" description="Carboxylesterase type B" evidence="5">
    <location>
        <begin position="385"/>
        <end position="494"/>
    </location>
</feature>
<accession>A0AAV9HUX5</accession>
<keyword evidence="7" id="KW-1185">Reference proteome</keyword>
<comment type="similarity">
    <text evidence="1 3">Belongs to the type-B carboxylesterase/lipase family.</text>
</comment>
<reference evidence="6" key="2">
    <citation type="submission" date="2023-06" db="EMBL/GenBank/DDBJ databases">
        <authorList>
            <consortium name="Lawrence Berkeley National Laboratory"/>
            <person name="Mondo S.J."/>
            <person name="Hensen N."/>
            <person name="Bonometti L."/>
            <person name="Westerberg I."/>
            <person name="Brannstrom I.O."/>
            <person name="Guillou S."/>
            <person name="Cros-Aarteil S."/>
            <person name="Calhoun S."/>
            <person name="Haridas S."/>
            <person name="Kuo A."/>
            <person name="Pangilinan J."/>
            <person name="Riley R."/>
            <person name="Labutti K."/>
            <person name="Andreopoulos B."/>
            <person name="Lipzen A."/>
            <person name="Chen C."/>
            <person name="Yanf M."/>
            <person name="Daum C."/>
            <person name="Ng V."/>
            <person name="Clum A."/>
            <person name="Steindorff A."/>
            <person name="Ohm R."/>
            <person name="Martin F."/>
            <person name="Silar P."/>
            <person name="Natvig D."/>
            <person name="Lalanne C."/>
            <person name="Gautier V."/>
            <person name="Ament-Velasquez S.L."/>
            <person name="Kruys A."/>
            <person name="Hutchinson M.I."/>
            <person name="Powell A.J."/>
            <person name="Barry K."/>
            <person name="Miller A.N."/>
            <person name="Grigoriev I.V."/>
            <person name="Debuchy R."/>
            <person name="Gladieux P."/>
            <person name="Thoren M.H."/>
            <person name="Johannesson H."/>
        </authorList>
    </citation>
    <scope>NUCLEOTIDE SEQUENCE</scope>
    <source>
        <strain evidence="6">PSN324</strain>
    </source>
</reference>
<organism evidence="6 7">
    <name type="scientific">Cladorrhinum samala</name>
    <dbReference type="NCBI Taxonomy" id="585594"/>
    <lineage>
        <taxon>Eukaryota</taxon>
        <taxon>Fungi</taxon>
        <taxon>Dikarya</taxon>
        <taxon>Ascomycota</taxon>
        <taxon>Pezizomycotina</taxon>
        <taxon>Sordariomycetes</taxon>
        <taxon>Sordariomycetidae</taxon>
        <taxon>Sordariales</taxon>
        <taxon>Podosporaceae</taxon>
        <taxon>Cladorrhinum</taxon>
    </lineage>
</organism>
<dbReference type="EMBL" id="MU864947">
    <property type="protein sequence ID" value="KAK4464523.1"/>
    <property type="molecule type" value="Genomic_DNA"/>
</dbReference>
<dbReference type="SUPFAM" id="SSF53474">
    <property type="entry name" value="alpha/beta-Hydrolases"/>
    <property type="match status" value="1"/>
</dbReference>
<dbReference type="Pfam" id="PF00135">
    <property type="entry name" value="COesterase"/>
    <property type="match status" value="2"/>
</dbReference>
<feature type="domain" description="Carboxylesterase type B" evidence="5">
    <location>
        <begin position="36"/>
        <end position="383"/>
    </location>
</feature>
<name>A0AAV9HUX5_9PEZI</name>
<reference evidence="6" key="1">
    <citation type="journal article" date="2023" name="Mol. Phylogenet. Evol.">
        <title>Genome-scale phylogeny and comparative genomics of the fungal order Sordariales.</title>
        <authorList>
            <person name="Hensen N."/>
            <person name="Bonometti L."/>
            <person name="Westerberg I."/>
            <person name="Brannstrom I.O."/>
            <person name="Guillou S."/>
            <person name="Cros-Aarteil S."/>
            <person name="Calhoun S."/>
            <person name="Haridas S."/>
            <person name="Kuo A."/>
            <person name="Mondo S."/>
            <person name="Pangilinan J."/>
            <person name="Riley R."/>
            <person name="LaButti K."/>
            <person name="Andreopoulos B."/>
            <person name="Lipzen A."/>
            <person name="Chen C."/>
            <person name="Yan M."/>
            <person name="Daum C."/>
            <person name="Ng V."/>
            <person name="Clum A."/>
            <person name="Steindorff A."/>
            <person name="Ohm R.A."/>
            <person name="Martin F."/>
            <person name="Silar P."/>
            <person name="Natvig D.O."/>
            <person name="Lalanne C."/>
            <person name="Gautier V."/>
            <person name="Ament-Velasquez S.L."/>
            <person name="Kruys A."/>
            <person name="Hutchinson M.I."/>
            <person name="Powell A.J."/>
            <person name="Barry K."/>
            <person name="Miller A.N."/>
            <person name="Grigoriev I.V."/>
            <person name="Debuchy R."/>
            <person name="Gladieux P."/>
            <person name="Hiltunen Thoren M."/>
            <person name="Johannesson H."/>
        </authorList>
    </citation>
    <scope>NUCLEOTIDE SEQUENCE</scope>
    <source>
        <strain evidence="6">PSN324</strain>
    </source>
</reference>
<evidence type="ECO:0000313" key="6">
    <source>
        <dbReference type="EMBL" id="KAK4464523.1"/>
    </source>
</evidence>
<gene>
    <name evidence="6" type="ORF">QBC42DRAFT_336853</name>
</gene>
<comment type="caution">
    <text evidence="6">The sequence shown here is derived from an EMBL/GenBank/DDBJ whole genome shotgun (WGS) entry which is preliminary data.</text>
</comment>